<reference evidence="10 11" key="1">
    <citation type="submission" date="2019-02" db="EMBL/GenBank/DDBJ databases">
        <title>Draft genome sequences of novel Actinobacteria.</title>
        <authorList>
            <person name="Sahin N."/>
            <person name="Ay H."/>
            <person name="Saygin H."/>
        </authorList>
    </citation>
    <scope>NUCLEOTIDE SEQUENCE [LARGE SCALE GENOMIC DNA]</scope>
    <source>
        <strain evidence="10 11">KC603</strain>
    </source>
</reference>
<dbReference type="PANTHER" id="PTHR24286">
    <property type="entry name" value="CYTOCHROME P450 26"/>
    <property type="match status" value="1"/>
</dbReference>
<dbReference type="OrthoDB" id="9764248at2"/>
<evidence type="ECO:0000256" key="4">
    <source>
        <dbReference type="ARBA" id="ARBA00022723"/>
    </source>
</evidence>
<accession>A0A4R4RLV1</accession>
<sequence>MRIDDAPGLLREGYTWAGRLRGDRPAVPIRLLGRRAALVGGPEGVRRFYDPSLRRRGALPLPVKLVLFGRGSIHGLDDAEHRHDKAMYLNVLTPAAVDDLSRRAQAEWSAAASSWTADRPVVLFDEAVRVLTASVLSWAGIPDPRADVTGRRLAAVLDGFATPGAPYARAALARWRLNRWAAGLVRKVRRNQIQPRPGTALDVAARARDLDGSLLSETRAAVALLNVVRPTVAVAWFVTYAGIALHQQPEWRRRVASGDSAACRAFAQEVRRLYPFVPVLAARARDEQDVLGVRVPAGGLVVLDVHGTDHDPTHWPEPERFDPNRFLSGPVDPDTLVPQGGGDVRTGHRCPGEDVTLTMIEVATRALAETPYTLPPQDFRVDLSRMPTLPRSRVVMTVPPSSDQRPSETEPSRSGHEIA</sequence>
<evidence type="ECO:0000313" key="11">
    <source>
        <dbReference type="Proteomes" id="UP000295621"/>
    </source>
</evidence>
<dbReference type="EMBL" id="SMKL01000031">
    <property type="protein sequence ID" value="TDC50394.1"/>
    <property type="molecule type" value="Genomic_DNA"/>
</dbReference>
<dbReference type="Proteomes" id="UP000295621">
    <property type="component" value="Unassembled WGS sequence"/>
</dbReference>
<dbReference type="RefSeq" id="WP_131983917.1">
    <property type="nucleotide sequence ID" value="NZ_SMKL01000031.1"/>
</dbReference>
<evidence type="ECO:0000256" key="5">
    <source>
        <dbReference type="ARBA" id="ARBA00023002"/>
    </source>
</evidence>
<dbReference type="InterPro" id="IPR002401">
    <property type="entry name" value="Cyt_P450_E_grp-I"/>
</dbReference>
<dbReference type="Gene3D" id="1.10.630.10">
    <property type="entry name" value="Cytochrome P450"/>
    <property type="match status" value="1"/>
</dbReference>
<feature type="binding site" description="axial binding residue" evidence="8">
    <location>
        <position position="350"/>
    </location>
    <ligand>
        <name>heme</name>
        <dbReference type="ChEBI" id="CHEBI:30413"/>
    </ligand>
    <ligandPart>
        <name>Fe</name>
        <dbReference type="ChEBI" id="CHEBI:18248"/>
    </ligandPart>
</feature>
<keyword evidence="4 8" id="KW-0479">Metal-binding</keyword>
<dbReference type="GO" id="GO:0005506">
    <property type="term" value="F:iron ion binding"/>
    <property type="evidence" value="ECO:0007669"/>
    <property type="project" value="InterPro"/>
</dbReference>
<dbReference type="CDD" id="cd11067">
    <property type="entry name" value="CYP152"/>
    <property type="match status" value="1"/>
</dbReference>
<dbReference type="InterPro" id="IPR036396">
    <property type="entry name" value="Cyt_P450_sf"/>
</dbReference>
<comment type="caution">
    <text evidence="10">The sequence shown here is derived from an EMBL/GenBank/DDBJ whole genome shotgun (WGS) entry which is preliminary data.</text>
</comment>
<dbReference type="PANTHER" id="PTHR24286:SF24">
    <property type="entry name" value="LANOSTEROL 14-ALPHA DEMETHYLASE"/>
    <property type="match status" value="1"/>
</dbReference>
<evidence type="ECO:0000256" key="1">
    <source>
        <dbReference type="ARBA" id="ARBA00001971"/>
    </source>
</evidence>
<keyword evidence="3 8" id="KW-0349">Heme</keyword>
<evidence type="ECO:0000256" key="8">
    <source>
        <dbReference type="PIRSR" id="PIRSR602401-1"/>
    </source>
</evidence>
<keyword evidence="11" id="KW-1185">Reference proteome</keyword>
<evidence type="ECO:0000256" key="2">
    <source>
        <dbReference type="ARBA" id="ARBA00010617"/>
    </source>
</evidence>
<dbReference type="GO" id="GO:0020037">
    <property type="term" value="F:heme binding"/>
    <property type="evidence" value="ECO:0007669"/>
    <property type="project" value="InterPro"/>
</dbReference>
<comment type="cofactor">
    <cofactor evidence="1 8">
        <name>heme</name>
        <dbReference type="ChEBI" id="CHEBI:30413"/>
    </cofactor>
</comment>
<comment type="similarity">
    <text evidence="2">Belongs to the cytochrome P450 family.</text>
</comment>
<keyword evidence="6 8" id="KW-0408">Iron</keyword>
<dbReference type="InterPro" id="IPR001128">
    <property type="entry name" value="Cyt_P450"/>
</dbReference>
<organism evidence="10 11">
    <name type="scientific">Jiangella ureilytica</name>
    <dbReference type="NCBI Taxonomy" id="2530374"/>
    <lineage>
        <taxon>Bacteria</taxon>
        <taxon>Bacillati</taxon>
        <taxon>Actinomycetota</taxon>
        <taxon>Actinomycetes</taxon>
        <taxon>Jiangellales</taxon>
        <taxon>Jiangellaceae</taxon>
        <taxon>Jiangella</taxon>
    </lineage>
</organism>
<dbReference type="SUPFAM" id="SSF48264">
    <property type="entry name" value="Cytochrome P450"/>
    <property type="match status" value="1"/>
</dbReference>
<evidence type="ECO:0000256" key="3">
    <source>
        <dbReference type="ARBA" id="ARBA00022617"/>
    </source>
</evidence>
<name>A0A4R4RLV1_9ACTN</name>
<dbReference type="PRINTS" id="PR00463">
    <property type="entry name" value="EP450I"/>
</dbReference>
<dbReference type="AlphaFoldDB" id="A0A4R4RLV1"/>
<protein>
    <submittedName>
        <fullName evidence="10">Cytochrome P450</fullName>
    </submittedName>
</protein>
<evidence type="ECO:0000313" key="10">
    <source>
        <dbReference type="EMBL" id="TDC50394.1"/>
    </source>
</evidence>
<keyword evidence="5" id="KW-0560">Oxidoreductase</keyword>
<dbReference type="GO" id="GO:0004497">
    <property type="term" value="F:monooxygenase activity"/>
    <property type="evidence" value="ECO:0007669"/>
    <property type="project" value="UniProtKB-KW"/>
</dbReference>
<evidence type="ECO:0000256" key="9">
    <source>
        <dbReference type="SAM" id="MobiDB-lite"/>
    </source>
</evidence>
<keyword evidence="7" id="KW-0503">Monooxygenase</keyword>
<evidence type="ECO:0000256" key="7">
    <source>
        <dbReference type="ARBA" id="ARBA00023033"/>
    </source>
</evidence>
<proteinExistence type="inferred from homology"/>
<gene>
    <name evidence="10" type="ORF">E1212_15285</name>
</gene>
<dbReference type="Pfam" id="PF00067">
    <property type="entry name" value="p450"/>
    <property type="match status" value="1"/>
</dbReference>
<evidence type="ECO:0000256" key="6">
    <source>
        <dbReference type="ARBA" id="ARBA00023004"/>
    </source>
</evidence>
<feature type="compositionally biased region" description="Basic and acidic residues" evidence="9">
    <location>
        <begin position="405"/>
        <end position="419"/>
    </location>
</feature>
<dbReference type="GO" id="GO:0016125">
    <property type="term" value="P:sterol metabolic process"/>
    <property type="evidence" value="ECO:0007669"/>
    <property type="project" value="TreeGrafter"/>
</dbReference>
<dbReference type="GO" id="GO:0016705">
    <property type="term" value="F:oxidoreductase activity, acting on paired donors, with incorporation or reduction of molecular oxygen"/>
    <property type="evidence" value="ECO:0007669"/>
    <property type="project" value="InterPro"/>
</dbReference>
<feature type="region of interest" description="Disordered" evidence="9">
    <location>
        <begin position="396"/>
        <end position="419"/>
    </location>
</feature>